<dbReference type="PANTHER" id="PTHR40660:SF1">
    <property type="entry name" value="5'-PHOSPHATE OXIDASE PUTATIVE DOMAIN-CONTAINING PROTEIN-RELATED"/>
    <property type="match status" value="1"/>
</dbReference>
<sequence>MNELNDDMKKMLAKQLPVQATSSPNGVPDIGPKRSLRLYDDRTLIYNENTGSQTLQNIREGSKMAVVVIDREALDGYRFVGTPELFLAGKPFDDALAFAEKNGMRPPKYAVLIHIDSIYTLRSGPNAGTRL</sequence>
<dbReference type="SUPFAM" id="SSF50475">
    <property type="entry name" value="FMN-binding split barrel"/>
    <property type="match status" value="1"/>
</dbReference>
<gene>
    <name evidence="2" type="ORF">PWN146_02017</name>
</gene>
<proteinExistence type="predicted"/>
<dbReference type="AlphaFoldDB" id="A0A1C3HE65"/>
<dbReference type="Pfam" id="PF01243">
    <property type="entry name" value="PNPOx_N"/>
    <property type="match status" value="1"/>
</dbReference>
<name>A0A1C3HE65_SERMA</name>
<reference evidence="2" key="1">
    <citation type="submission" date="2016-05" db="EMBL/GenBank/DDBJ databases">
        <authorList>
            <person name="Cock P.J.A."/>
            <person name="Cock P.J.A."/>
        </authorList>
    </citation>
    <scope>NUCLEOTIDE SEQUENCE</scope>
    <source>
        <strain evidence="2">PWN146_assembly</strain>
    </source>
</reference>
<dbReference type="EMBL" id="LT575490">
    <property type="protein sequence ID" value="SAY43326.1"/>
    <property type="molecule type" value="Genomic_DNA"/>
</dbReference>
<protein>
    <submittedName>
        <fullName evidence="2">Pyridoxamine 5'-phosphate oxidase</fullName>
    </submittedName>
</protein>
<feature type="domain" description="Pyridoxamine 5'-phosphate oxidase N-terminal" evidence="1">
    <location>
        <begin position="11"/>
        <end position="119"/>
    </location>
</feature>
<dbReference type="InterPro" id="IPR012349">
    <property type="entry name" value="Split_barrel_FMN-bd"/>
</dbReference>
<evidence type="ECO:0000313" key="2">
    <source>
        <dbReference type="EMBL" id="SAY43326.1"/>
    </source>
</evidence>
<organism evidence="2">
    <name type="scientific">Serratia marcescens</name>
    <dbReference type="NCBI Taxonomy" id="615"/>
    <lineage>
        <taxon>Bacteria</taxon>
        <taxon>Pseudomonadati</taxon>
        <taxon>Pseudomonadota</taxon>
        <taxon>Gammaproteobacteria</taxon>
        <taxon>Enterobacterales</taxon>
        <taxon>Yersiniaceae</taxon>
        <taxon>Serratia</taxon>
    </lineage>
</organism>
<accession>A0A1C3HE65</accession>
<evidence type="ECO:0000259" key="1">
    <source>
        <dbReference type="Pfam" id="PF01243"/>
    </source>
</evidence>
<dbReference type="InterPro" id="IPR011576">
    <property type="entry name" value="Pyridox_Oxase_N"/>
</dbReference>
<dbReference type="Gene3D" id="2.30.110.10">
    <property type="entry name" value="Electron Transport, Fmn-binding Protein, Chain A"/>
    <property type="match status" value="1"/>
</dbReference>
<dbReference type="PANTHER" id="PTHR40660">
    <property type="entry name" value="5'-PHOSPHATE OXIDASE PUTATIVE DOMAIN-CONTAINING PROTEIN-RELATED"/>
    <property type="match status" value="1"/>
</dbReference>